<dbReference type="PANTHER" id="PTHR47219">
    <property type="entry name" value="RAB GTPASE-ACTIVATING PROTEIN 1-LIKE"/>
    <property type="match status" value="1"/>
</dbReference>
<proteinExistence type="predicted"/>
<dbReference type="Pfam" id="PF00566">
    <property type="entry name" value="RabGAP-TBC"/>
    <property type="match status" value="1"/>
</dbReference>
<dbReference type="SUPFAM" id="SSF47923">
    <property type="entry name" value="Ypt/Rab-GAP domain of gyp1p"/>
    <property type="match status" value="2"/>
</dbReference>
<dbReference type="PROSITE" id="PS50086">
    <property type="entry name" value="TBC_RABGAP"/>
    <property type="match status" value="1"/>
</dbReference>
<evidence type="ECO:0000259" key="2">
    <source>
        <dbReference type="PROSITE" id="PS50086"/>
    </source>
</evidence>
<name>A0A4S9V2M8_AURPU</name>
<dbReference type="Gene3D" id="1.10.472.80">
    <property type="entry name" value="Ypt/Rab-GAP domain of gyp1p, domain 3"/>
    <property type="match status" value="1"/>
</dbReference>
<dbReference type="SMART" id="SM00164">
    <property type="entry name" value="TBC"/>
    <property type="match status" value="1"/>
</dbReference>
<dbReference type="InterPro" id="IPR050302">
    <property type="entry name" value="Rab_GAP_TBC_domain"/>
</dbReference>
<dbReference type="FunFam" id="1.10.8.270:FF:000023">
    <property type="entry name" value="TBC domain-containing protein C1778.09"/>
    <property type="match status" value="1"/>
</dbReference>
<sequence length="847" mass="94495">MATPASESALPRFSSLLISGYASPESLVLQTASAPPRDLVVDLSTSGAYVLTARLANFLQSASLYYIYETRASAGATRNPTIMAHNTMHETPPLHTSGSSNDLKRDSGIAKATLTSSPSVPSIIVHDAITASPPNKTTKRTPPFLRRKSKPIDEDDADVDESEEDSSEQPELPRSNSAHSRIRSFHGIDMEIPTTSGFDELTSPDSFKFSTRGSILLNSKKLANMMRAHDGDMTDGDATDNDFHTAPNSPTFSPPMQAPPSPPLSPTPTSPKPNPKRLTTGPRTPSVHMLNAVLDGRRVLSAEERTFSHKVRSMYKYGDERAADWNIPMEREETPEPPAGVSRSLTNPRRRPVTSRSARPQDPHDRFSFIQNEHECAGGVEDWEDLSGKDVDRYGFINPTKFISTEGPQNGSVKPSLQRVTTSLQLLSSSPRRRRGLIRGPSTARSSRSLPPPTRTNTRTTVGSSPSGHAASIYSFQSGNSQHRSHNPFRSRDRKLLDDASDMLTLPACLDNLAEEDAHENFLRRREIQREEKWRKMARLMPQGLRGGGMNFDFDVTDPKLVARTWKGVPDKWRATAWHAFLSASAKRRGGCQTDDELIEIFHELQEESSADDVQIDVDVPRTISMHIMFRRRYRGGQRLLFRVLHAISVHFPSTGYVQGMASLAATLLCYYDEEHTFIMLVRMWELRGLKVLYEHGFSGLMTTLKEFENDWLANDPDLKAKLDDFGIDAMTYGTKWYLTLFNLSMPFPAQLRVWDVFMLLGDADFPGNPPPTRESKATFDGADLSVLHATSAALVDATKSLIVDGDFENAMKVLTSWVPVRDEDMLMRVAKAEWKIHMKNRRHASS</sequence>
<feature type="compositionally biased region" description="Low complexity" evidence="1">
    <location>
        <begin position="438"/>
        <end position="465"/>
    </location>
</feature>
<gene>
    <name evidence="3" type="ORF">D6C90_04419</name>
</gene>
<feature type="compositionally biased region" description="Pro residues" evidence="1">
    <location>
        <begin position="252"/>
        <end position="273"/>
    </location>
</feature>
<dbReference type="PANTHER" id="PTHR47219:SF9">
    <property type="entry name" value="GTPASE ACTIVATING PROTEIN AND CENTROSOME-ASSOCIATED, ISOFORM B"/>
    <property type="match status" value="1"/>
</dbReference>
<evidence type="ECO:0000313" key="3">
    <source>
        <dbReference type="EMBL" id="THZ45780.1"/>
    </source>
</evidence>
<dbReference type="FunFam" id="1.10.472.80:FF:000055">
    <property type="entry name" value="TBC domain-containing protein C1778.09"/>
    <property type="match status" value="1"/>
</dbReference>
<dbReference type="EMBL" id="QZBN01000350">
    <property type="protein sequence ID" value="THZ45780.1"/>
    <property type="molecule type" value="Genomic_DNA"/>
</dbReference>
<accession>A0A4S9V2M8</accession>
<comment type="caution">
    <text evidence="3">The sequence shown here is derived from an EMBL/GenBank/DDBJ whole genome shotgun (WGS) entry which is preliminary data.</text>
</comment>
<dbReference type="GO" id="GO:0031267">
    <property type="term" value="F:small GTPase binding"/>
    <property type="evidence" value="ECO:0007669"/>
    <property type="project" value="TreeGrafter"/>
</dbReference>
<dbReference type="GO" id="GO:0005096">
    <property type="term" value="F:GTPase activator activity"/>
    <property type="evidence" value="ECO:0007669"/>
    <property type="project" value="TreeGrafter"/>
</dbReference>
<protein>
    <submittedName>
        <fullName evidence="3">RabGAP/TBC</fullName>
    </submittedName>
</protein>
<feature type="region of interest" description="Disordered" evidence="1">
    <location>
        <begin position="231"/>
        <end position="286"/>
    </location>
</feature>
<feature type="region of interest" description="Disordered" evidence="1">
    <location>
        <begin position="330"/>
        <end position="366"/>
    </location>
</feature>
<reference evidence="3 4" key="1">
    <citation type="submission" date="2018-10" db="EMBL/GenBank/DDBJ databases">
        <title>Fifty Aureobasidium pullulans genomes reveal a recombining polyextremotolerant generalist.</title>
        <authorList>
            <person name="Gostincar C."/>
            <person name="Turk M."/>
            <person name="Zajc J."/>
            <person name="Gunde-Cimerman N."/>
        </authorList>
    </citation>
    <scope>NUCLEOTIDE SEQUENCE [LARGE SCALE GENOMIC DNA]</scope>
    <source>
        <strain evidence="3 4">EXF-3844</strain>
    </source>
</reference>
<dbReference type="AlphaFoldDB" id="A0A4S9V2M8"/>
<organism evidence="3 4">
    <name type="scientific">Aureobasidium pullulans</name>
    <name type="common">Black yeast</name>
    <name type="synonym">Pullularia pullulans</name>
    <dbReference type="NCBI Taxonomy" id="5580"/>
    <lineage>
        <taxon>Eukaryota</taxon>
        <taxon>Fungi</taxon>
        <taxon>Dikarya</taxon>
        <taxon>Ascomycota</taxon>
        <taxon>Pezizomycotina</taxon>
        <taxon>Dothideomycetes</taxon>
        <taxon>Dothideomycetidae</taxon>
        <taxon>Dothideales</taxon>
        <taxon>Saccotheciaceae</taxon>
        <taxon>Aureobasidium</taxon>
    </lineage>
</organism>
<dbReference type="InterPro" id="IPR035969">
    <property type="entry name" value="Rab-GAP_TBC_sf"/>
</dbReference>
<feature type="region of interest" description="Disordered" evidence="1">
    <location>
        <begin position="126"/>
        <end position="179"/>
    </location>
</feature>
<feature type="compositionally biased region" description="Acidic residues" evidence="1">
    <location>
        <begin position="153"/>
        <end position="168"/>
    </location>
</feature>
<dbReference type="Proteomes" id="UP000310121">
    <property type="component" value="Unassembled WGS sequence"/>
</dbReference>
<feature type="domain" description="Rab-GAP TBC" evidence="2">
    <location>
        <begin position="568"/>
        <end position="762"/>
    </location>
</feature>
<dbReference type="InterPro" id="IPR000195">
    <property type="entry name" value="Rab-GAP-TBC_dom"/>
</dbReference>
<feature type="region of interest" description="Disordered" evidence="1">
    <location>
        <begin position="428"/>
        <end position="489"/>
    </location>
</feature>
<dbReference type="Gene3D" id="1.10.8.270">
    <property type="entry name" value="putative rabgap domain of human tbc1 domain family member 14 like domains"/>
    <property type="match status" value="1"/>
</dbReference>
<evidence type="ECO:0000313" key="4">
    <source>
        <dbReference type="Proteomes" id="UP000310121"/>
    </source>
</evidence>
<evidence type="ECO:0000256" key="1">
    <source>
        <dbReference type="SAM" id="MobiDB-lite"/>
    </source>
</evidence>